<evidence type="ECO:0000313" key="2">
    <source>
        <dbReference type="EMBL" id="AKN21684.1"/>
    </source>
</evidence>
<feature type="transmembrane region" description="Helical" evidence="1">
    <location>
        <begin position="285"/>
        <end position="309"/>
    </location>
</feature>
<feature type="transmembrane region" description="Helical" evidence="1">
    <location>
        <begin position="321"/>
        <end position="347"/>
    </location>
</feature>
<dbReference type="Pfam" id="PF07690">
    <property type="entry name" value="MFS_1"/>
    <property type="match status" value="1"/>
</dbReference>
<keyword evidence="1" id="KW-0472">Membrane</keyword>
<feature type="transmembrane region" description="Helical" evidence="1">
    <location>
        <begin position="459"/>
        <end position="480"/>
    </location>
</feature>
<dbReference type="InterPro" id="IPR027197">
    <property type="entry name" value="SLC43A3"/>
</dbReference>
<organism evidence="2">
    <name type="scientific">Schmidtea mediterranea</name>
    <name type="common">Freshwater planarian flatworm</name>
    <dbReference type="NCBI Taxonomy" id="79327"/>
    <lineage>
        <taxon>Eukaryota</taxon>
        <taxon>Metazoa</taxon>
        <taxon>Spiralia</taxon>
        <taxon>Lophotrochozoa</taxon>
        <taxon>Platyhelminthes</taxon>
        <taxon>Rhabditophora</taxon>
        <taxon>Seriata</taxon>
        <taxon>Tricladida</taxon>
        <taxon>Continenticola</taxon>
        <taxon>Geoplanoidea</taxon>
        <taxon>Dugesiidae</taxon>
        <taxon>Schmidtea</taxon>
    </lineage>
</organism>
<feature type="transmembrane region" description="Helical" evidence="1">
    <location>
        <begin position="427"/>
        <end position="447"/>
    </location>
</feature>
<feature type="transmembrane region" description="Helical" evidence="1">
    <location>
        <begin position="21"/>
        <end position="44"/>
    </location>
</feature>
<proteinExistence type="evidence at transcript level"/>
<dbReference type="EMBL" id="KT163734">
    <property type="protein sequence ID" value="AKN21684.1"/>
    <property type="molecule type" value="mRNA"/>
</dbReference>
<dbReference type="SUPFAM" id="SSF103473">
    <property type="entry name" value="MFS general substrate transporter"/>
    <property type="match status" value="1"/>
</dbReference>
<keyword evidence="1" id="KW-1133">Transmembrane helix</keyword>
<feature type="transmembrane region" description="Helical" evidence="1">
    <location>
        <begin position="368"/>
        <end position="392"/>
    </location>
</feature>
<dbReference type="PANTHER" id="PTHR20765">
    <property type="entry name" value="SOLUTE CARRIER FAMILY 43 MEMBER 3-RELATED"/>
    <property type="match status" value="1"/>
</dbReference>
<accession>A0A0H3YJL7</accession>
<dbReference type="OrthoDB" id="330047at2759"/>
<sequence>MPHSAPECLVKFDKSMANRKSTIYVVLFIAEIEMLFYSGILYGLNVLIPSLKREKYFFDLCSPMLHSANASCVQQNQLFGYNLITGITAFSISSLPLGIFFDKFGYKYTKIFCSLLCFFGCLLFALSSVIKSEMLFPAMLVLGVSAQSLAVCNLPLGGLVPDHETLIVALYVGSFDTSVIVFIFINLSYLSGFSLLASFLIMAFTGLALMELDAFLLMGAVDQIKVKSLKSVTSKNKIGMEDIASGTDEVQASGAVIKEPDTLASLNAYRDSIYPGLKQILSSRYFLIQLMFYIIVFFRFSFFLAQLSIQLDTGFVSNHNMVLYLLSVSSYFFMTSIGIAPISGIIVDALKARIKPMTDPVQLYKTTLSTFGIPLIICCVTNELMAIFIVVAENWAIYIAYMSLTVARAFLFTLTASFILTAFPVKYFGMLFGITVTTGGVISFIQYALLINDLTSLNIVNYVLIAISAFTFVHPILLLIKL</sequence>
<keyword evidence="1" id="KW-0812">Transmembrane</keyword>
<feature type="transmembrane region" description="Helical" evidence="1">
    <location>
        <begin position="79"/>
        <end position="99"/>
    </location>
</feature>
<dbReference type="Gene3D" id="1.20.1250.20">
    <property type="entry name" value="MFS general substrate transporter like domains"/>
    <property type="match status" value="1"/>
</dbReference>
<reference evidence="2" key="1">
    <citation type="journal article" date="2015" name="Elife">
        <title>Stem cells and fluid flow drive cyst formation in an invertebrate excretory organ.</title>
        <authorList>
            <person name="Thi-Kim Vu H."/>
            <person name="Rink J.C."/>
            <person name="McKinney S.A."/>
            <person name="McClain M."/>
            <person name="Lakshmanaperumal N."/>
            <person name="Alexander R."/>
            <person name="Sanchez Alvarado A."/>
        </authorList>
    </citation>
    <scope>NUCLEOTIDE SEQUENCE</scope>
</reference>
<dbReference type="InterPro" id="IPR036259">
    <property type="entry name" value="MFS_trans_sf"/>
</dbReference>
<feature type="transmembrane region" description="Helical" evidence="1">
    <location>
        <begin position="195"/>
        <end position="221"/>
    </location>
</feature>
<dbReference type="InterPro" id="IPR011701">
    <property type="entry name" value="MFS"/>
</dbReference>
<dbReference type="AlphaFoldDB" id="A0A0H3YJL7"/>
<dbReference type="PANTHER" id="PTHR20765:SF1">
    <property type="entry name" value="EQUILIBRATIVE NUCLEOBASE TRANSPORTER 1"/>
    <property type="match status" value="1"/>
</dbReference>
<feature type="transmembrane region" description="Helical" evidence="1">
    <location>
        <begin position="168"/>
        <end position="189"/>
    </location>
</feature>
<name>A0A0H3YJL7_SCHMD</name>
<feature type="transmembrane region" description="Helical" evidence="1">
    <location>
        <begin position="111"/>
        <end position="130"/>
    </location>
</feature>
<feature type="transmembrane region" description="Helical" evidence="1">
    <location>
        <begin position="398"/>
        <end position="420"/>
    </location>
</feature>
<dbReference type="GO" id="GO:0022857">
    <property type="term" value="F:transmembrane transporter activity"/>
    <property type="evidence" value="ECO:0007669"/>
    <property type="project" value="InterPro"/>
</dbReference>
<gene>
    <name evidence="2" type="primary">slc43a-2</name>
</gene>
<protein>
    <submittedName>
        <fullName evidence="2">Slc43a-2</fullName>
    </submittedName>
</protein>
<evidence type="ECO:0000256" key="1">
    <source>
        <dbReference type="SAM" id="Phobius"/>
    </source>
</evidence>